<comment type="caution">
    <text evidence="1">The sequence shown here is derived from an EMBL/GenBank/DDBJ whole genome shotgun (WGS) entry which is preliminary data.</text>
</comment>
<sequence>MKKKLFIALFILSLIVPPASFLLVKDWIDTENYENRTLASFPRLAWDNFEQIPGEFEEFLNDHAPYKNFFVKLNTKLEKKLFGAVSVGSVTVGTDNWLFYTVDAEGEDALSDYQHLNIYTMERQEEISKNIQSVVLGMEKRGIRFYVFEAPSKERIYGKYMPENIDVYGPKSRLDIIIPKLQEQGLPVYDLADSLRKYAEDYQVFYKYDTHWNMLGAFIASQQIAEVLLGESVSLEEVNILPGAEVSGDMASMLNMVNEFHDDTDFMIEGYLPEITVEKIESQENKDSGIQVFKSNSSNKRTLLVIGDSFSNAMTSYLPQLYQTAVFSTFKSYTPELFSQYDVDDVVYLNAERNQRYFEQISTVLEGEFKGPF</sequence>
<protein>
    <submittedName>
        <fullName evidence="1">Uncharacterized protein</fullName>
    </submittedName>
</protein>
<reference evidence="1" key="1">
    <citation type="submission" date="2019-04" db="EMBL/GenBank/DDBJ databases">
        <title>Microbes associate with the intestines of laboratory mice.</title>
        <authorList>
            <person name="Navarre W."/>
            <person name="Wong E."/>
            <person name="Huang K."/>
            <person name="Tropini C."/>
            <person name="Ng K."/>
            <person name="Yu B."/>
        </authorList>
    </citation>
    <scope>NUCLEOTIDE SEQUENCE</scope>
    <source>
        <strain evidence="1">NM72_1-8</strain>
    </source>
</reference>
<accession>A0AC61QYU3</accession>
<dbReference type="EMBL" id="SRZB01000020">
    <property type="protein sequence ID" value="TGX98229.1"/>
    <property type="molecule type" value="Genomic_DNA"/>
</dbReference>
<proteinExistence type="predicted"/>
<keyword evidence="2" id="KW-1185">Reference proteome</keyword>
<organism evidence="1 2">
    <name type="scientific">Hominisplanchenecus murintestinalis</name>
    <dbReference type="NCBI Taxonomy" id="2941517"/>
    <lineage>
        <taxon>Bacteria</taxon>
        <taxon>Bacillati</taxon>
        <taxon>Bacillota</taxon>
        <taxon>Clostridia</taxon>
        <taxon>Lachnospirales</taxon>
        <taxon>Lachnospiraceae</taxon>
        <taxon>Hominisplanchenecus</taxon>
    </lineage>
</organism>
<dbReference type="Proteomes" id="UP000307720">
    <property type="component" value="Unassembled WGS sequence"/>
</dbReference>
<gene>
    <name evidence="1" type="ORF">E5357_09720</name>
</gene>
<evidence type="ECO:0000313" key="1">
    <source>
        <dbReference type="EMBL" id="TGX98229.1"/>
    </source>
</evidence>
<evidence type="ECO:0000313" key="2">
    <source>
        <dbReference type="Proteomes" id="UP000307720"/>
    </source>
</evidence>
<name>A0AC61QYU3_9FIRM</name>